<sequence>MSKEEMINDIILWRPDVSRNYWESKSIRVVEANWKLLNSCESNEVDEINATYC</sequence>
<reference evidence="2" key="1">
    <citation type="journal article" date="2019" name="Int. J. Syst. Evol. Microbiol.">
        <title>The Global Catalogue of Microorganisms (GCM) 10K type strain sequencing project: providing services to taxonomists for standard genome sequencing and annotation.</title>
        <authorList>
            <consortium name="The Broad Institute Genomics Platform"/>
            <consortium name="The Broad Institute Genome Sequencing Center for Infectious Disease"/>
            <person name="Wu L."/>
            <person name="Ma J."/>
        </authorList>
    </citation>
    <scope>NUCLEOTIDE SEQUENCE [LARGE SCALE GENOMIC DNA]</scope>
    <source>
        <strain evidence="2">CCM 8897</strain>
    </source>
</reference>
<evidence type="ECO:0000313" key="1">
    <source>
        <dbReference type="EMBL" id="MFC6315209.1"/>
    </source>
</evidence>
<name>A0ABW1UR00_9LACO</name>
<accession>A0ABW1UR00</accession>
<protein>
    <submittedName>
        <fullName evidence="1">Uncharacterized protein</fullName>
    </submittedName>
</protein>
<evidence type="ECO:0000313" key="2">
    <source>
        <dbReference type="Proteomes" id="UP001596310"/>
    </source>
</evidence>
<dbReference type="EMBL" id="JBHSSM010000016">
    <property type="protein sequence ID" value="MFC6315209.1"/>
    <property type="molecule type" value="Genomic_DNA"/>
</dbReference>
<comment type="caution">
    <text evidence="1">The sequence shown here is derived from an EMBL/GenBank/DDBJ whole genome shotgun (WGS) entry which is preliminary data.</text>
</comment>
<organism evidence="1 2">
    <name type="scientific">Lapidilactobacillus achengensis</name>
    <dbReference type="NCBI Taxonomy" id="2486000"/>
    <lineage>
        <taxon>Bacteria</taxon>
        <taxon>Bacillati</taxon>
        <taxon>Bacillota</taxon>
        <taxon>Bacilli</taxon>
        <taxon>Lactobacillales</taxon>
        <taxon>Lactobacillaceae</taxon>
        <taxon>Lapidilactobacillus</taxon>
    </lineage>
</organism>
<dbReference type="Proteomes" id="UP001596310">
    <property type="component" value="Unassembled WGS sequence"/>
</dbReference>
<gene>
    <name evidence="1" type="ORF">ACFQHW_06425</name>
</gene>
<dbReference type="RefSeq" id="WP_164511103.1">
    <property type="nucleotide sequence ID" value="NZ_JBHSSM010000016.1"/>
</dbReference>
<proteinExistence type="predicted"/>
<keyword evidence="2" id="KW-1185">Reference proteome</keyword>